<organism evidence="2 3">
    <name type="scientific">Sphingomonas kyeonggiensis</name>
    <dbReference type="NCBI Taxonomy" id="1268553"/>
    <lineage>
        <taxon>Bacteria</taxon>
        <taxon>Pseudomonadati</taxon>
        <taxon>Pseudomonadota</taxon>
        <taxon>Alphaproteobacteria</taxon>
        <taxon>Sphingomonadales</taxon>
        <taxon>Sphingomonadaceae</taxon>
        <taxon>Sphingomonas</taxon>
    </lineage>
</organism>
<evidence type="ECO:0000313" key="3">
    <source>
        <dbReference type="Proteomes" id="UP000557392"/>
    </source>
</evidence>
<reference evidence="2 3" key="1">
    <citation type="submission" date="2020-08" db="EMBL/GenBank/DDBJ databases">
        <title>Genomic Encyclopedia of Type Strains, Phase IV (KMG-IV): sequencing the most valuable type-strain genomes for metagenomic binning, comparative biology and taxonomic classification.</title>
        <authorList>
            <person name="Goeker M."/>
        </authorList>
    </citation>
    <scope>NUCLEOTIDE SEQUENCE [LARGE SCALE GENOMIC DNA]</scope>
    <source>
        <strain evidence="2 3">DSM 101806</strain>
    </source>
</reference>
<accession>A0A7W6JQY5</accession>
<keyword evidence="3" id="KW-1185">Reference proteome</keyword>
<keyword evidence="1" id="KW-1133">Transmembrane helix</keyword>
<proteinExistence type="predicted"/>
<dbReference type="EMBL" id="JACIEH010000001">
    <property type="protein sequence ID" value="MBB4097890.1"/>
    <property type="molecule type" value="Genomic_DNA"/>
</dbReference>
<evidence type="ECO:0000313" key="2">
    <source>
        <dbReference type="EMBL" id="MBB4097890.1"/>
    </source>
</evidence>
<keyword evidence="1" id="KW-0812">Transmembrane</keyword>
<dbReference type="Proteomes" id="UP000557392">
    <property type="component" value="Unassembled WGS sequence"/>
</dbReference>
<protein>
    <submittedName>
        <fullName evidence="2">Uncharacterized protein</fullName>
    </submittedName>
</protein>
<dbReference type="RefSeq" id="WP_183995904.1">
    <property type="nucleotide sequence ID" value="NZ_JACIEH010000001.1"/>
</dbReference>
<feature type="transmembrane region" description="Helical" evidence="1">
    <location>
        <begin position="25"/>
        <end position="47"/>
    </location>
</feature>
<keyword evidence="1" id="KW-0472">Membrane</keyword>
<dbReference type="AlphaFoldDB" id="A0A7W6JQY5"/>
<sequence>MPLPLPPREFLDINEEDRLPRGTGLIIAFGIGAVSWAVVVAAALLLLRA</sequence>
<evidence type="ECO:0000256" key="1">
    <source>
        <dbReference type="SAM" id="Phobius"/>
    </source>
</evidence>
<gene>
    <name evidence="2" type="ORF">GGR46_001423</name>
</gene>
<comment type="caution">
    <text evidence="2">The sequence shown here is derived from an EMBL/GenBank/DDBJ whole genome shotgun (WGS) entry which is preliminary data.</text>
</comment>
<name>A0A7W6JQY5_9SPHN</name>